<name>A0A450TKX8_9GAMM</name>
<proteinExistence type="predicted"/>
<sequence length="365" mass="42163">MAYYLSLFSPETYEAFGKSDRSTSGFRKKQEKKAALIRPGDCFLCYMTKMSRWIGVLEVSSDYFLGNDSIFYEEDDPFIVRFNVRPRVWLPKEQTIPIHDKRVWNGLSFTRACEKNSSTWTGKLRGSLSKINDSDAVFLNKILLEQTREPYPYEFDETQYQRYLARPVNRQDRVVSVTVPSDEAASDLPTDSHGIRDSHRIQALLARIGEAMGFTIWLPRNDRGAVLEKWHPAEKVLLDRLPLNYDDVTLGTIEQIDVLWLRRRSIARAFEVEHTTAIYSGILRMADLLALQPNMDIKLHIVAPDERRDKVFQEIRRPVFSLLERAPLSECCTFVSYGSLEELSGDHHLSHLSDTVLDEYAEEAE</sequence>
<accession>A0A450TKX8</accession>
<evidence type="ECO:0000313" key="3">
    <source>
        <dbReference type="EMBL" id="VFK16379.1"/>
    </source>
</evidence>
<evidence type="ECO:0000313" key="1">
    <source>
        <dbReference type="EMBL" id="VFJ66611.1"/>
    </source>
</evidence>
<dbReference type="InterPro" id="IPR015947">
    <property type="entry name" value="PUA-like_sf"/>
</dbReference>
<protein>
    <recommendedName>
        <fullName evidence="4">EVE domain-containing protein</fullName>
    </recommendedName>
</protein>
<dbReference type="Gene3D" id="3.10.590.10">
    <property type="entry name" value="ph1033 like domains"/>
    <property type="match status" value="1"/>
</dbReference>
<dbReference type="EMBL" id="CAADFA010000483">
    <property type="protein sequence ID" value="VFJ68339.1"/>
    <property type="molecule type" value="Genomic_DNA"/>
</dbReference>
<dbReference type="EMBL" id="CAADEZ010000420">
    <property type="protein sequence ID" value="VFJ66611.1"/>
    <property type="molecule type" value="Genomic_DNA"/>
</dbReference>
<dbReference type="SUPFAM" id="SSF88697">
    <property type="entry name" value="PUA domain-like"/>
    <property type="match status" value="1"/>
</dbReference>
<evidence type="ECO:0008006" key="4">
    <source>
        <dbReference type="Google" id="ProtNLM"/>
    </source>
</evidence>
<dbReference type="EMBL" id="CAADFL010000416">
    <property type="protein sequence ID" value="VFK16379.1"/>
    <property type="molecule type" value="Genomic_DNA"/>
</dbReference>
<gene>
    <name evidence="1" type="ORF">BECKFM1743A_GA0114220_104203</name>
    <name evidence="3" type="ORF">BECKFM1743B_GA0114221_104163</name>
    <name evidence="2" type="ORF">BECKFM1743C_GA0114222_104833</name>
</gene>
<evidence type="ECO:0000313" key="2">
    <source>
        <dbReference type="EMBL" id="VFJ68339.1"/>
    </source>
</evidence>
<organism evidence="2">
    <name type="scientific">Candidatus Kentrum sp. FM</name>
    <dbReference type="NCBI Taxonomy" id="2126340"/>
    <lineage>
        <taxon>Bacteria</taxon>
        <taxon>Pseudomonadati</taxon>
        <taxon>Pseudomonadota</taxon>
        <taxon>Gammaproteobacteria</taxon>
        <taxon>Candidatus Kentrum</taxon>
    </lineage>
</organism>
<reference evidence="2" key="1">
    <citation type="submission" date="2019-02" db="EMBL/GenBank/DDBJ databases">
        <authorList>
            <person name="Gruber-Vodicka R. H."/>
            <person name="Seah K. B. B."/>
        </authorList>
    </citation>
    <scope>NUCLEOTIDE SEQUENCE</scope>
    <source>
        <strain evidence="1">BECK_BZ163</strain>
        <strain evidence="3">BECK_BZ164</strain>
        <strain evidence="2">BECK_BZ165</strain>
    </source>
</reference>
<dbReference type="AlphaFoldDB" id="A0A450TKX8"/>